<dbReference type="Proteomes" id="UP000244005">
    <property type="component" value="Unassembled WGS sequence"/>
</dbReference>
<organism evidence="1 2">
    <name type="scientific">Marchantia polymorpha</name>
    <name type="common">Common liverwort</name>
    <name type="synonym">Marchantia aquatica</name>
    <dbReference type="NCBI Taxonomy" id="3197"/>
    <lineage>
        <taxon>Eukaryota</taxon>
        <taxon>Viridiplantae</taxon>
        <taxon>Streptophyta</taxon>
        <taxon>Embryophyta</taxon>
        <taxon>Marchantiophyta</taxon>
        <taxon>Marchantiopsida</taxon>
        <taxon>Marchantiidae</taxon>
        <taxon>Marchantiales</taxon>
        <taxon>Marchantiaceae</taxon>
        <taxon>Marchantia</taxon>
    </lineage>
</organism>
<proteinExistence type="predicted"/>
<sequence length="53" mass="5993">MKSSRGLAEAYLRTWACLKASKLLRGKTARWRVRSRIGGLGLSNIANKTIFER</sequence>
<evidence type="ECO:0000313" key="1">
    <source>
        <dbReference type="EMBL" id="PTQ38095.1"/>
    </source>
</evidence>
<evidence type="ECO:0000313" key="2">
    <source>
        <dbReference type="Proteomes" id="UP000244005"/>
    </source>
</evidence>
<name>A0A2R6WW68_MARPO</name>
<accession>A0A2R6WW68</accession>
<protein>
    <submittedName>
        <fullName evidence="1">Uncharacterized protein</fullName>
    </submittedName>
</protein>
<keyword evidence="2" id="KW-1185">Reference proteome</keyword>
<dbReference type="Gramene" id="Mp6g07250.1">
    <property type="protein sequence ID" value="Mp6g07250.1.cds1"/>
    <property type="gene ID" value="Mp6g07250"/>
</dbReference>
<dbReference type="AlphaFoldDB" id="A0A2R6WW68"/>
<reference evidence="2" key="1">
    <citation type="journal article" date="2017" name="Cell">
        <title>Insights into land plant evolution garnered from the Marchantia polymorpha genome.</title>
        <authorList>
            <person name="Bowman J.L."/>
            <person name="Kohchi T."/>
            <person name="Yamato K.T."/>
            <person name="Jenkins J."/>
            <person name="Shu S."/>
            <person name="Ishizaki K."/>
            <person name="Yamaoka S."/>
            <person name="Nishihama R."/>
            <person name="Nakamura Y."/>
            <person name="Berger F."/>
            <person name="Adam C."/>
            <person name="Aki S.S."/>
            <person name="Althoff F."/>
            <person name="Araki T."/>
            <person name="Arteaga-Vazquez M.A."/>
            <person name="Balasubrmanian S."/>
            <person name="Barry K."/>
            <person name="Bauer D."/>
            <person name="Boehm C.R."/>
            <person name="Briginshaw L."/>
            <person name="Caballero-Perez J."/>
            <person name="Catarino B."/>
            <person name="Chen F."/>
            <person name="Chiyoda S."/>
            <person name="Chovatia M."/>
            <person name="Davies K.M."/>
            <person name="Delmans M."/>
            <person name="Demura T."/>
            <person name="Dierschke T."/>
            <person name="Dolan L."/>
            <person name="Dorantes-Acosta A.E."/>
            <person name="Eklund D.M."/>
            <person name="Florent S.N."/>
            <person name="Flores-Sandoval E."/>
            <person name="Fujiyama A."/>
            <person name="Fukuzawa H."/>
            <person name="Galik B."/>
            <person name="Grimanelli D."/>
            <person name="Grimwood J."/>
            <person name="Grossniklaus U."/>
            <person name="Hamada T."/>
            <person name="Haseloff J."/>
            <person name="Hetherington A.J."/>
            <person name="Higo A."/>
            <person name="Hirakawa Y."/>
            <person name="Hundley H.N."/>
            <person name="Ikeda Y."/>
            <person name="Inoue K."/>
            <person name="Inoue S.I."/>
            <person name="Ishida S."/>
            <person name="Jia Q."/>
            <person name="Kakita M."/>
            <person name="Kanazawa T."/>
            <person name="Kawai Y."/>
            <person name="Kawashima T."/>
            <person name="Kennedy M."/>
            <person name="Kinose K."/>
            <person name="Kinoshita T."/>
            <person name="Kohara Y."/>
            <person name="Koide E."/>
            <person name="Komatsu K."/>
            <person name="Kopischke S."/>
            <person name="Kubo M."/>
            <person name="Kyozuka J."/>
            <person name="Lagercrantz U."/>
            <person name="Lin S.S."/>
            <person name="Lindquist E."/>
            <person name="Lipzen A.M."/>
            <person name="Lu C.W."/>
            <person name="De Luna E."/>
            <person name="Martienssen R.A."/>
            <person name="Minamino N."/>
            <person name="Mizutani M."/>
            <person name="Mizutani M."/>
            <person name="Mochizuki N."/>
            <person name="Monte I."/>
            <person name="Mosher R."/>
            <person name="Nagasaki H."/>
            <person name="Nakagami H."/>
            <person name="Naramoto S."/>
            <person name="Nishitani K."/>
            <person name="Ohtani M."/>
            <person name="Okamoto T."/>
            <person name="Okumura M."/>
            <person name="Phillips J."/>
            <person name="Pollak B."/>
            <person name="Reinders A."/>
            <person name="Rovekamp M."/>
            <person name="Sano R."/>
            <person name="Sawa S."/>
            <person name="Schmid M.W."/>
            <person name="Shirakawa M."/>
            <person name="Solano R."/>
            <person name="Spunde A."/>
            <person name="Suetsugu N."/>
            <person name="Sugano S."/>
            <person name="Sugiyama A."/>
            <person name="Sun R."/>
            <person name="Suzuki Y."/>
            <person name="Takenaka M."/>
            <person name="Takezawa D."/>
            <person name="Tomogane H."/>
            <person name="Tsuzuki M."/>
            <person name="Ueda T."/>
            <person name="Umeda M."/>
            <person name="Ward J.M."/>
            <person name="Watanabe Y."/>
            <person name="Yazaki K."/>
            <person name="Yokoyama R."/>
            <person name="Yoshitake Y."/>
            <person name="Yotsui I."/>
            <person name="Zachgo S."/>
            <person name="Schmutz J."/>
        </authorList>
    </citation>
    <scope>NUCLEOTIDE SEQUENCE [LARGE SCALE GENOMIC DNA]</scope>
    <source>
        <strain evidence="2">Tak-1</strain>
    </source>
</reference>
<gene>
    <name evidence="1" type="ORF">MARPO_0053s0039</name>
</gene>
<dbReference type="EMBL" id="KZ772725">
    <property type="protein sequence ID" value="PTQ38095.1"/>
    <property type="molecule type" value="Genomic_DNA"/>
</dbReference>